<dbReference type="SUPFAM" id="SSF63825">
    <property type="entry name" value="YWTD domain"/>
    <property type="match status" value="1"/>
</dbReference>
<reference evidence="1" key="1">
    <citation type="journal article" date="2020" name="Stud. Mycol.">
        <title>101 Dothideomycetes genomes: a test case for predicting lifestyles and emergence of pathogens.</title>
        <authorList>
            <person name="Haridas S."/>
            <person name="Albert R."/>
            <person name="Binder M."/>
            <person name="Bloem J."/>
            <person name="Labutti K."/>
            <person name="Salamov A."/>
            <person name="Andreopoulos B."/>
            <person name="Baker S."/>
            <person name="Barry K."/>
            <person name="Bills G."/>
            <person name="Bluhm B."/>
            <person name="Cannon C."/>
            <person name="Castanera R."/>
            <person name="Culley D."/>
            <person name="Daum C."/>
            <person name="Ezra D."/>
            <person name="Gonzalez J."/>
            <person name="Henrissat B."/>
            <person name="Kuo A."/>
            <person name="Liang C."/>
            <person name="Lipzen A."/>
            <person name="Lutzoni F."/>
            <person name="Magnuson J."/>
            <person name="Mondo S."/>
            <person name="Nolan M."/>
            <person name="Ohm R."/>
            <person name="Pangilinan J."/>
            <person name="Park H.-J."/>
            <person name="Ramirez L."/>
            <person name="Alfaro M."/>
            <person name="Sun H."/>
            <person name="Tritt A."/>
            <person name="Yoshinaga Y."/>
            <person name="Zwiers L.-H."/>
            <person name="Turgeon B."/>
            <person name="Goodwin S."/>
            <person name="Spatafora J."/>
            <person name="Crous P."/>
            <person name="Grigoriev I."/>
        </authorList>
    </citation>
    <scope>NUCLEOTIDE SEQUENCE</scope>
    <source>
        <strain evidence="1">CBS 133067</strain>
    </source>
</reference>
<name>A0A9P4M8Y7_9PEZI</name>
<dbReference type="AlphaFoldDB" id="A0A9P4M8Y7"/>
<dbReference type="PANTHER" id="PTHR46513">
    <property type="entry name" value="VITELLOGENIN RECEPTOR-LIKE PROTEIN-RELATED-RELATED"/>
    <property type="match status" value="1"/>
</dbReference>
<sequence length="328" mass="36323">MAAPMLYFLDIGWAADPKIIIPHGRILKGTADQAPLVTLVGGEDAPDGIDVCHANQRLYWTCMGIPDQNDGAVRSCRLDGTDIQYVVPRGAVHTPKQIFINESGPKPMLYFCDREGMRVWRCYVDGDNLEILYQAGDQSNPADVMDKRHHCVGVGVAPKQGKVYFTLKGPSKGKLGRLMRISMTMPEGCTPTTRSDVECIFDHLPEPIDIDIDEAGGWLYWSDRGELPLGNSVNRIRLSKIDELLASGMEPSRRAGPGVYQILARNLHEAVGVKLDVVDRHVYTTDLGGAVYRFDIDHGEHEEKTGTCRIYDRQGDGAFTGIALWRPS</sequence>
<evidence type="ECO:0000313" key="1">
    <source>
        <dbReference type="EMBL" id="KAF2098832.1"/>
    </source>
</evidence>
<keyword evidence="2" id="KW-1185">Reference proteome</keyword>
<dbReference type="EMBL" id="ML978126">
    <property type="protein sequence ID" value="KAF2098832.1"/>
    <property type="molecule type" value="Genomic_DNA"/>
</dbReference>
<evidence type="ECO:0000313" key="2">
    <source>
        <dbReference type="Proteomes" id="UP000799772"/>
    </source>
</evidence>
<organism evidence="1 2">
    <name type="scientific">Rhizodiscina lignyota</name>
    <dbReference type="NCBI Taxonomy" id="1504668"/>
    <lineage>
        <taxon>Eukaryota</taxon>
        <taxon>Fungi</taxon>
        <taxon>Dikarya</taxon>
        <taxon>Ascomycota</taxon>
        <taxon>Pezizomycotina</taxon>
        <taxon>Dothideomycetes</taxon>
        <taxon>Pleosporomycetidae</taxon>
        <taxon>Aulographales</taxon>
        <taxon>Rhizodiscinaceae</taxon>
        <taxon>Rhizodiscina</taxon>
    </lineage>
</organism>
<comment type="caution">
    <text evidence="1">The sequence shown here is derived from an EMBL/GenBank/DDBJ whole genome shotgun (WGS) entry which is preliminary data.</text>
</comment>
<dbReference type="InterPro" id="IPR011042">
    <property type="entry name" value="6-blade_b-propeller_TolB-like"/>
</dbReference>
<dbReference type="InterPro" id="IPR050778">
    <property type="entry name" value="Cueball_EGF_LRP_Nidogen"/>
</dbReference>
<dbReference type="Proteomes" id="UP000799772">
    <property type="component" value="Unassembled WGS sequence"/>
</dbReference>
<accession>A0A9P4M8Y7</accession>
<proteinExistence type="predicted"/>
<dbReference type="PANTHER" id="PTHR46513:SF44">
    <property type="entry name" value="LDL RECEPTOR RELATED PROTEIN 4"/>
    <property type="match status" value="1"/>
</dbReference>
<gene>
    <name evidence="1" type="ORF">NA57DRAFT_76070</name>
</gene>
<dbReference type="Gene3D" id="2.120.10.30">
    <property type="entry name" value="TolB, C-terminal domain"/>
    <property type="match status" value="2"/>
</dbReference>
<dbReference type="OrthoDB" id="5958943at2759"/>
<protein>
    <submittedName>
        <fullName evidence="1">YWTD domain-containing protein</fullName>
    </submittedName>
</protein>